<evidence type="ECO:0000313" key="3">
    <source>
        <dbReference type="EMBL" id="NJC35214.1"/>
    </source>
</evidence>
<gene>
    <name evidence="3" type="ORF">GGR88_002728</name>
</gene>
<dbReference type="NCBIfam" id="TIGR02595">
    <property type="entry name" value="PEP_CTERM"/>
    <property type="match status" value="1"/>
</dbReference>
<organism evidence="3 4">
    <name type="scientific">Sphingomonas jejuensis</name>
    <dbReference type="NCBI Taxonomy" id="904715"/>
    <lineage>
        <taxon>Bacteria</taxon>
        <taxon>Pseudomonadati</taxon>
        <taxon>Pseudomonadota</taxon>
        <taxon>Alphaproteobacteria</taxon>
        <taxon>Sphingomonadales</taxon>
        <taxon>Sphingomonadaceae</taxon>
        <taxon>Sphingomonas</taxon>
    </lineage>
</organism>
<proteinExistence type="predicted"/>
<keyword evidence="1" id="KW-0732">Signal</keyword>
<feature type="signal peptide" evidence="1">
    <location>
        <begin position="1"/>
        <end position="20"/>
    </location>
</feature>
<dbReference type="Pfam" id="PF07589">
    <property type="entry name" value="PEP-CTERM"/>
    <property type="match status" value="1"/>
</dbReference>
<evidence type="ECO:0000313" key="4">
    <source>
        <dbReference type="Proteomes" id="UP000734218"/>
    </source>
</evidence>
<keyword evidence="4" id="KW-1185">Reference proteome</keyword>
<evidence type="ECO:0000259" key="2">
    <source>
        <dbReference type="Pfam" id="PF07589"/>
    </source>
</evidence>
<dbReference type="Proteomes" id="UP000734218">
    <property type="component" value="Unassembled WGS sequence"/>
</dbReference>
<protein>
    <recommendedName>
        <fullName evidence="2">Ice-binding protein C-terminal domain-containing protein</fullName>
    </recommendedName>
</protein>
<accession>A0ABX0XR09</accession>
<comment type="caution">
    <text evidence="3">The sequence shown here is derived from an EMBL/GenBank/DDBJ whole genome shotgun (WGS) entry which is preliminary data.</text>
</comment>
<sequence>MFTRSIAALLLAAVATPAAAATVVLDFDAARGTNGRTGYVYGPWIEDGFQVSANRCSTSNTCFVTTGTTLSSLDRTGAALTNFQGNAVTTIARVGGGAFALDSLDIANNYGNFSGYGPATMDVDFTFNFADGSSLARTYVLANTAGQRLTVNSLTFDLAPLSSFSFTPRAGSSGFAQFDNIRLSDVAAAAVPEPATWAMMIGGFGLVGGAMRRRRTLVAA</sequence>
<feature type="chain" id="PRO_5046757223" description="Ice-binding protein C-terminal domain-containing protein" evidence="1">
    <location>
        <begin position="21"/>
        <end position="220"/>
    </location>
</feature>
<dbReference type="EMBL" id="JAATJE010000002">
    <property type="protein sequence ID" value="NJC35214.1"/>
    <property type="molecule type" value="Genomic_DNA"/>
</dbReference>
<evidence type="ECO:0000256" key="1">
    <source>
        <dbReference type="SAM" id="SignalP"/>
    </source>
</evidence>
<reference evidence="3 4" key="1">
    <citation type="submission" date="2020-03" db="EMBL/GenBank/DDBJ databases">
        <title>Genomic Encyclopedia of Type Strains, Phase IV (KMG-IV): sequencing the most valuable type-strain genomes for metagenomic binning, comparative biology and taxonomic classification.</title>
        <authorList>
            <person name="Goeker M."/>
        </authorList>
    </citation>
    <scope>NUCLEOTIDE SEQUENCE [LARGE SCALE GENOMIC DNA]</scope>
    <source>
        <strain evidence="3 4">DSM 27651</strain>
    </source>
</reference>
<dbReference type="NCBIfam" id="NF035944">
    <property type="entry name" value="PEPxxWA-CTERM"/>
    <property type="match status" value="1"/>
</dbReference>
<dbReference type="InterPro" id="IPR013424">
    <property type="entry name" value="Ice-binding_C"/>
</dbReference>
<dbReference type="RefSeq" id="WP_167955924.1">
    <property type="nucleotide sequence ID" value="NZ_JAATJE010000002.1"/>
</dbReference>
<name>A0ABX0XR09_9SPHN</name>
<feature type="domain" description="Ice-binding protein C-terminal" evidence="2">
    <location>
        <begin position="190"/>
        <end position="215"/>
    </location>
</feature>